<keyword evidence="5" id="KW-1185">Reference proteome</keyword>
<evidence type="ECO:0000259" key="3">
    <source>
        <dbReference type="Pfam" id="PF10646"/>
    </source>
</evidence>
<organism evidence="4 5">
    <name type="scientific">Paenibacillus sepulcri</name>
    <dbReference type="NCBI Taxonomy" id="359917"/>
    <lineage>
        <taxon>Bacteria</taxon>
        <taxon>Bacillati</taxon>
        <taxon>Bacillota</taxon>
        <taxon>Bacilli</taxon>
        <taxon>Bacillales</taxon>
        <taxon>Paenibacillaceae</taxon>
        <taxon>Paenibacillus</taxon>
    </lineage>
</organism>
<dbReference type="InterPro" id="IPR019606">
    <property type="entry name" value="GerMN"/>
</dbReference>
<dbReference type="Pfam" id="PF10646">
    <property type="entry name" value="Germane"/>
    <property type="match status" value="1"/>
</dbReference>
<accession>A0ABS7C376</accession>
<protein>
    <submittedName>
        <fullName evidence="4">GerMN domain-containing protein</fullName>
    </submittedName>
</protein>
<feature type="domain" description="GerMN" evidence="3">
    <location>
        <begin position="58"/>
        <end position="165"/>
    </location>
</feature>
<reference evidence="4 5" key="1">
    <citation type="submission" date="2021-07" db="EMBL/GenBank/DDBJ databases">
        <title>Paenibacillus radiodurans sp. nov., isolated from the southeastern edge of Tengger Desert.</title>
        <authorList>
            <person name="Zhang G."/>
        </authorList>
    </citation>
    <scope>NUCLEOTIDE SEQUENCE [LARGE SCALE GENOMIC DNA]</scope>
    <source>
        <strain evidence="4 5">CCM 7311</strain>
    </source>
</reference>
<keyword evidence="2" id="KW-0732">Signal</keyword>
<feature type="signal peptide" evidence="2">
    <location>
        <begin position="1"/>
        <end position="24"/>
    </location>
</feature>
<dbReference type="RefSeq" id="WP_210040373.1">
    <property type="nucleotide sequence ID" value="NZ_JBHLVU010000021.1"/>
</dbReference>
<dbReference type="PROSITE" id="PS51257">
    <property type="entry name" value="PROKAR_LIPOPROTEIN"/>
    <property type="match status" value="1"/>
</dbReference>
<proteinExistence type="predicted"/>
<evidence type="ECO:0000256" key="1">
    <source>
        <dbReference type="SAM" id="MobiDB-lite"/>
    </source>
</evidence>
<evidence type="ECO:0000256" key="2">
    <source>
        <dbReference type="SAM" id="SignalP"/>
    </source>
</evidence>
<comment type="caution">
    <text evidence="4">The sequence shown here is derived from an EMBL/GenBank/DDBJ whole genome shotgun (WGS) entry which is preliminary data.</text>
</comment>
<dbReference type="EMBL" id="JAHZIK010000315">
    <property type="protein sequence ID" value="MBW7455176.1"/>
    <property type="molecule type" value="Genomic_DNA"/>
</dbReference>
<feature type="chain" id="PRO_5045914696" evidence="2">
    <location>
        <begin position="25"/>
        <end position="182"/>
    </location>
</feature>
<gene>
    <name evidence="4" type="ORF">K0U00_14150</name>
</gene>
<evidence type="ECO:0000313" key="4">
    <source>
        <dbReference type="EMBL" id="MBW7455176.1"/>
    </source>
</evidence>
<feature type="compositionally biased region" description="Polar residues" evidence="1">
    <location>
        <begin position="29"/>
        <end position="38"/>
    </location>
</feature>
<dbReference type="Proteomes" id="UP001519887">
    <property type="component" value="Unassembled WGS sequence"/>
</dbReference>
<sequence>MKQPAASRILLVLIAAAAILTMSACGSRPDNTQGGSSDQVQTPPEPVPVVEKKSETIKVYYTDEQMTELQEQQADIQYADTKEKIENAYKALQQDGKDGGLSLWKHIDLLSAKVENGAVTLDIHINDEARLGGPGEQMAVDAVQKTMFQFEDVTSLDILVDGEKEESLMGHVELDHPIMKQQ</sequence>
<feature type="region of interest" description="Disordered" evidence="1">
    <location>
        <begin position="28"/>
        <end position="49"/>
    </location>
</feature>
<name>A0ABS7C376_9BACL</name>
<evidence type="ECO:0000313" key="5">
    <source>
        <dbReference type="Proteomes" id="UP001519887"/>
    </source>
</evidence>